<accession>A0ACD5TNX4</accession>
<reference evidence="1" key="1">
    <citation type="submission" date="2021-05" db="EMBL/GenBank/DDBJ databases">
        <authorList>
            <person name="Scholz U."/>
            <person name="Mascher M."/>
            <person name="Fiebig A."/>
        </authorList>
    </citation>
    <scope>NUCLEOTIDE SEQUENCE [LARGE SCALE GENOMIC DNA]</scope>
</reference>
<evidence type="ECO:0000313" key="1">
    <source>
        <dbReference type="EnsemblPlants" id="AVESA.00010b.r2.1CG0095080.1.CDS.1"/>
    </source>
</evidence>
<name>A0ACD5TNX4_AVESA</name>
<evidence type="ECO:0000313" key="2">
    <source>
        <dbReference type="Proteomes" id="UP001732700"/>
    </source>
</evidence>
<keyword evidence="2" id="KW-1185">Reference proteome</keyword>
<organism evidence="1 2">
    <name type="scientific">Avena sativa</name>
    <name type="common">Oat</name>
    <dbReference type="NCBI Taxonomy" id="4498"/>
    <lineage>
        <taxon>Eukaryota</taxon>
        <taxon>Viridiplantae</taxon>
        <taxon>Streptophyta</taxon>
        <taxon>Embryophyta</taxon>
        <taxon>Tracheophyta</taxon>
        <taxon>Spermatophyta</taxon>
        <taxon>Magnoliopsida</taxon>
        <taxon>Liliopsida</taxon>
        <taxon>Poales</taxon>
        <taxon>Poaceae</taxon>
        <taxon>BOP clade</taxon>
        <taxon>Pooideae</taxon>
        <taxon>Poodae</taxon>
        <taxon>Poeae</taxon>
        <taxon>Poeae Chloroplast Group 1 (Aveneae type)</taxon>
        <taxon>Aveninae</taxon>
        <taxon>Avena</taxon>
    </lineage>
</organism>
<reference evidence="1" key="2">
    <citation type="submission" date="2025-09" db="UniProtKB">
        <authorList>
            <consortium name="EnsemblPlants"/>
        </authorList>
    </citation>
    <scope>IDENTIFICATION</scope>
</reference>
<protein>
    <submittedName>
        <fullName evidence="1">Uncharacterized protein</fullName>
    </submittedName>
</protein>
<proteinExistence type="predicted"/>
<dbReference type="Proteomes" id="UP001732700">
    <property type="component" value="Chromosome 1C"/>
</dbReference>
<sequence>MLTVVILTNCILILIVFGVYKHDEADGIQHGKTNLFNLVSERRKIQSHITMATTTADANSGAIVAGASSAAPVSISAISNPITICLTRDNFLLWKTQAVPALYSQGLFGYVDGTFKAPPHTIKEGTGDAAREIANPAFLRWYQQDQTVMIALLGSMSEDILGQMTQLTTSAAVWATLQDMFATQNRARLMQIRYQLSNLKKKDLSASEYYYKMKGFADAMASAGKPLSDDEILGYMLAGLGPEFEPLVASVTTRDEPLRLSSFYAFFLSAELRLEQQTSAGEIHSSANAAARHSEGNRGGRGGQGGGGQGGQNRGGRGGQGQGRGRGNNRSNVKCQVCGKYGHEALRCRQRFNYSYQPEDNRDRSGNYSANSGSYSVDPHWYMDSGATDHLTSDLDRLSVHERYGGKDKVQVANGAGLNISHVGHSTISGSSSKPLYLRNILHVPHISRNLLSTHRLVSDNNAFAEFHPHVFYLKDQTTKKILLQGRSRGGLYPVPGSTPPCPSHSALSGVKLSSDLWHRRLGHPSRAIVESVLRTNKIACVPSNNLSSVCDACQRAKVHQLPFRDSSHLTHAPLELIHSDVWGPTVTSIGGFKYYVSFLDDFSRFTWIYLLKRKSDVEEAFYTFQKHVERMLNTKIRAVQSDWGGEYHRLSRYFQREGILHRVSCPHTSQQNGIAERKHRHLVETDIALLAHSSLPVRFWDEAFITACYLINRMPTRVLGNSSPISRLFHEEPDYSFLKAFGCACWPNLRPYNNRKLEFRSRQCVFLGYSSMHKGYKCLDRSSGRIYISDVVFDEHVFPFESTTSRMPTTSNPPQPSLFPITEPTIVDDRMRRYDTSLLTNPASSNSIPSTGTSDSASPSDSSDSDSPNTPLRTGGHHPDGSPSPSMSRSGFVPDDASPVMGSTSPPARTTSVSTPSSGPTTGPVSAPPSAPVAHPMATRLRHNIIKKLEPTDGTVRYDPRRRAFHAAPRTYREALSDASWRPAMESEFVALQENKTWSLVPRPPGCNIIGCKWVFKVKHKADGSLDKFKARLVAKGFTQKQGIDYSETFSPVVKPATVRLVLSLAVSRGWHLRQVDISNAFLHGFLTESAYMQQPPGFQDLQHPDYVCKLNKAIYGLKQSPRAWYSRLSDRLQQLGFTPSAADTSLFIFAQNGVTMYMLVYVDDIVIVSSSSSALDSLLHQLSSTFPVKDLGSLSYFLGIEVIRNPGGISLTQKKYAVDLLERTNMANCKSVSTPMCTHDKLSCESGHKLNEDEAFTYRSTVGALQYLTLTRPDLSFAVNKVCQFLAHPTDVHWEAVKRILRYVKGTVSTGLNIRRCTSTLLSVFTDAD</sequence>
<dbReference type="EnsemblPlants" id="AVESA.00010b.r2.1CG0095080.1">
    <property type="protein sequence ID" value="AVESA.00010b.r2.1CG0095080.1.CDS.1"/>
    <property type="gene ID" value="AVESA.00010b.r2.1CG0095080"/>
</dbReference>